<evidence type="ECO:0000313" key="1">
    <source>
        <dbReference type="EMBL" id="GEP31340.1"/>
    </source>
</evidence>
<proteinExistence type="predicted"/>
<organism evidence="1 2">
    <name type="scientific">Sulfuriferula plumbiphila</name>
    <dbReference type="NCBI Taxonomy" id="171865"/>
    <lineage>
        <taxon>Bacteria</taxon>
        <taxon>Pseudomonadati</taxon>
        <taxon>Pseudomonadota</taxon>
        <taxon>Betaproteobacteria</taxon>
        <taxon>Nitrosomonadales</taxon>
        <taxon>Sulfuricellaceae</taxon>
        <taxon>Sulfuriferula</taxon>
    </lineage>
</organism>
<keyword evidence="2" id="KW-1185">Reference proteome</keyword>
<gene>
    <name evidence="1" type="ORF">TPL01_24780</name>
</gene>
<protein>
    <recommendedName>
        <fullName evidence="3">HPr-rel-A system PqqD family protein</fullName>
    </recommendedName>
</protein>
<name>A0A512LA37_9PROT</name>
<dbReference type="Proteomes" id="UP000321337">
    <property type="component" value="Unassembled WGS sequence"/>
</dbReference>
<dbReference type="RefSeq" id="WP_161984300.1">
    <property type="nucleotide sequence ID" value="NZ_AP021884.1"/>
</dbReference>
<reference evidence="1 2" key="1">
    <citation type="submission" date="2019-07" db="EMBL/GenBank/DDBJ databases">
        <title>Whole genome shotgun sequence of Thiobacillus plumbophilus NBRC 107929.</title>
        <authorList>
            <person name="Hosoyama A."/>
            <person name="Uohara A."/>
            <person name="Ohji S."/>
            <person name="Ichikawa N."/>
        </authorList>
    </citation>
    <scope>NUCLEOTIDE SEQUENCE [LARGE SCALE GENOMIC DNA]</scope>
    <source>
        <strain evidence="1 2">NBRC 107929</strain>
    </source>
</reference>
<evidence type="ECO:0008006" key="3">
    <source>
        <dbReference type="Google" id="ProtNLM"/>
    </source>
</evidence>
<evidence type="ECO:0000313" key="2">
    <source>
        <dbReference type="Proteomes" id="UP000321337"/>
    </source>
</evidence>
<sequence length="91" mass="9672">MWHLTADTLVYAPASEEAAVIYNTASGDTHLVNALAAQVISLLGSTAASTDILLDRIADQYPAPPDPELLQVLESTLADLHRLDLITETSA</sequence>
<dbReference type="InterPro" id="IPR008792">
    <property type="entry name" value="PQQD"/>
</dbReference>
<dbReference type="Pfam" id="PF05402">
    <property type="entry name" value="PqqD"/>
    <property type="match status" value="1"/>
</dbReference>
<accession>A0A512LA37</accession>
<dbReference type="InterPro" id="IPR027599">
    <property type="entry name" value="PqqD-rel_X"/>
</dbReference>
<dbReference type="NCBIfam" id="TIGR04353">
    <property type="entry name" value="PqqD_rel_X"/>
    <property type="match status" value="1"/>
</dbReference>
<dbReference type="EMBL" id="BKAD01000028">
    <property type="protein sequence ID" value="GEP31340.1"/>
    <property type="molecule type" value="Genomic_DNA"/>
</dbReference>
<comment type="caution">
    <text evidence="1">The sequence shown here is derived from an EMBL/GenBank/DDBJ whole genome shotgun (WGS) entry which is preliminary data.</text>
</comment>
<dbReference type="AlphaFoldDB" id="A0A512LA37"/>